<keyword evidence="1" id="KW-0812">Transmembrane</keyword>
<dbReference type="Gene3D" id="3.40.50.1000">
    <property type="entry name" value="HAD superfamily/HAD-like"/>
    <property type="match status" value="2"/>
</dbReference>
<evidence type="ECO:0000313" key="2">
    <source>
        <dbReference type="EMBL" id="CAL8135203.1"/>
    </source>
</evidence>
<feature type="transmembrane region" description="Helical" evidence="1">
    <location>
        <begin position="418"/>
        <end position="437"/>
    </location>
</feature>
<dbReference type="EMBL" id="CAXLJM020000107">
    <property type="protein sequence ID" value="CAL8135203.1"/>
    <property type="molecule type" value="Genomic_DNA"/>
</dbReference>
<feature type="transmembrane region" description="Helical" evidence="1">
    <location>
        <begin position="749"/>
        <end position="769"/>
    </location>
</feature>
<sequence>MDLPPLSVPIITQRLKEARTFWTYGFIHLPVELPLPLKLKSKDGYLQCPFSNYFHKCKANFSLECDNICSQIDFLKYTLNTKPWNCEAEILIWGDRKTYPYGPHIFNHDWIGLDHKTEERQINSISQMIPTYQPLKILVVPKTHVINGYGRTKIISPYYTPGLIPDSVTYIFESWLFHWYRSLVSVNKATIMFNLFKGSRGSMAARYSIFLFCTDPVPRSTNVNITAVYSLSILQVQQSLFSFLHYVLLSVYTKTVSSCSKEAIPRGLFVDVEMLVSGVSLYNENCTTRTCYYVPKPSSLEKWEGSTFSKTSDNLLTAYVQLWSAIFKNQTVGVTSPDKTFTICSSGWRCVSRVAQDFWKTSKLRIILGITHGFGLPGEYSPITVMNSKFSLGFVSCGLPPQSTLAFKDLVNIFDVRVWLLITIVYLLTTPIAIHLIEKKSKLIRQYAKRDGKQIRLKLLGVKETFWQSVIVLLEQGDPFRTSQIRLPSIKWVVSSLLLGGIVIKNAYKHDNVYNMIAPRKLIPYWYFNQLVEDKFQIFTRMFSGETKLTNARGFTQISPHNFTYSASFDIRDQKKVGISEIAEIVKDMTKHNISLDTRMKFSALYKHSKLHTFMMEDLSRLSVGNYDFKNSTTEDFQATESDYFYKSLEICGRTAAVLPLKLAYEHFLKLKKGGKATVYFGKEILHKRNLGFYFEGWLPEYAVSGIKGISQSGIWSRLNDIYGVSHKNLWQHSEGEINLKRPTMSGNVLVIFVVLLFGLCFSTILFFLEAIPCLKVKFLEYNLNLFSRKREPPNEDLSQSPEAKFLTNNTVQIWKPTITCFLISLNGAVCAENKRQEKVLTSRAAQAYLTLKAKEKKFKFVVNTSLKSVAQKTLASIGFRIPTSEIYSSLSSTKDYLIENYLCPHFLVADKALVEELSEFHNHFQRPNAVVVGLAPEKFNYENMNKCFRILARDKNRELIAINKSRHSVTPTGVSLGAGTFVKILESASARKAVYVGKPSKQFYLNALKSLGVTDPRTAVMIGDDVKDDVISAIEAGMHGCLVKTGKYKKGDESMMFTCSRGEKEDSLVTVPVAKRCLIVDTFADAISLLVAPVDEVVEIENV</sequence>
<organism evidence="2 3">
    <name type="scientific">Orchesella dallaii</name>
    <dbReference type="NCBI Taxonomy" id="48710"/>
    <lineage>
        <taxon>Eukaryota</taxon>
        <taxon>Metazoa</taxon>
        <taxon>Ecdysozoa</taxon>
        <taxon>Arthropoda</taxon>
        <taxon>Hexapoda</taxon>
        <taxon>Collembola</taxon>
        <taxon>Entomobryomorpha</taxon>
        <taxon>Entomobryoidea</taxon>
        <taxon>Orchesellidae</taxon>
        <taxon>Orchesellinae</taxon>
        <taxon>Orchesella</taxon>
    </lineage>
</organism>
<keyword evidence="1" id="KW-1133">Transmembrane helix</keyword>
<accession>A0ABP1RTM3</accession>
<dbReference type="InterPro" id="IPR023214">
    <property type="entry name" value="HAD_sf"/>
</dbReference>
<dbReference type="PANTHER" id="PTHR19288:SF46">
    <property type="entry name" value="HALOACID DEHALOGENASE-LIKE HYDROLASE DOMAIN-CONTAINING PROTEIN 2"/>
    <property type="match status" value="1"/>
</dbReference>
<reference evidence="2 3" key="1">
    <citation type="submission" date="2024-08" db="EMBL/GenBank/DDBJ databases">
        <authorList>
            <person name="Cucini C."/>
            <person name="Frati F."/>
        </authorList>
    </citation>
    <scope>NUCLEOTIDE SEQUENCE [LARGE SCALE GENOMIC DNA]</scope>
</reference>
<dbReference type="SUPFAM" id="SSF56784">
    <property type="entry name" value="HAD-like"/>
    <property type="match status" value="1"/>
</dbReference>
<protein>
    <recommendedName>
        <fullName evidence="4">Haloacid dehalogenase-like hydrolase domain-containing protein 2</fullName>
    </recommendedName>
</protein>
<name>A0ABP1RTM3_9HEXA</name>
<evidence type="ECO:0008006" key="4">
    <source>
        <dbReference type="Google" id="ProtNLM"/>
    </source>
</evidence>
<dbReference type="Proteomes" id="UP001642540">
    <property type="component" value="Unassembled WGS sequence"/>
</dbReference>
<evidence type="ECO:0000256" key="1">
    <source>
        <dbReference type="SAM" id="Phobius"/>
    </source>
</evidence>
<dbReference type="PANTHER" id="PTHR19288">
    <property type="entry name" value="4-NITROPHENYLPHOSPHATASE-RELATED"/>
    <property type="match status" value="1"/>
</dbReference>
<keyword evidence="1" id="KW-0472">Membrane</keyword>
<dbReference type="InterPro" id="IPR036412">
    <property type="entry name" value="HAD-like_sf"/>
</dbReference>
<gene>
    <name evidence="2" type="ORF">ODALV1_LOCUS25874</name>
</gene>
<comment type="caution">
    <text evidence="2">The sequence shown here is derived from an EMBL/GenBank/DDBJ whole genome shotgun (WGS) entry which is preliminary data.</text>
</comment>
<keyword evidence="3" id="KW-1185">Reference proteome</keyword>
<proteinExistence type="predicted"/>
<dbReference type="Pfam" id="PF13242">
    <property type="entry name" value="Hydrolase_like"/>
    <property type="match status" value="1"/>
</dbReference>
<evidence type="ECO:0000313" key="3">
    <source>
        <dbReference type="Proteomes" id="UP001642540"/>
    </source>
</evidence>